<name>A0A6J7TJX4_9ZZZZ</name>
<reference evidence="2" key="1">
    <citation type="submission" date="2020-05" db="EMBL/GenBank/DDBJ databases">
        <authorList>
            <person name="Chiriac C."/>
            <person name="Salcher M."/>
            <person name="Ghai R."/>
            <person name="Kavagutti S V."/>
        </authorList>
    </citation>
    <scope>NUCLEOTIDE SEQUENCE</scope>
</reference>
<dbReference type="PANTHER" id="PTHR43798:SF33">
    <property type="entry name" value="HYDROLASE, PUTATIVE (AFU_ORTHOLOGUE AFUA_2G14860)-RELATED"/>
    <property type="match status" value="1"/>
</dbReference>
<protein>
    <submittedName>
        <fullName evidence="2">Unannotated protein</fullName>
    </submittedName>
</protein>
<sequence length="352" mass="39030">MISSSRAILAANSSSPVAPETGSKSFTLLSCHAKEPNCLPLTLSLVTHRRQTEQVMSLIPERFPVTNATELKIRVAPDVTMRVLRRGPTTTPHPIFLLIHGLASNARMWDGVGDALASQGFASVAVDLRGHGHSDKPDIGYDFDTICHDLCVLLDELHIERAIFVGQSWGGNIVVHAAHQHPERVLACVPVDGGVIEIGQLFSEWKDCAERMKPPRLAGMRGGRLESAIRSTNTDWPESGIIGSLSNFAFHDDGTISPWLTFERHMMILKELWLHQPSQMFPNISRPVLFMPADSGDVNWTSNKEQAINFALEHLPNGCVHWFRPAHHDLHAQFPDRCAEVLVTHIQNGFFS</sequence>
<evidence type="ECO:0000259" key="1">
    <source>
        <dbReference type="Pfam" id="PF00561"/>
    </source>
</evidence>
<dbReference type="PRINTS" id="PR00111">
    <property type="entry name" value="ABHYDROLASE"/>
</dbReference>
<dbReference type="InterPro" id="IPR029058">
    <property type="entry name" value="AB_hydrolase_fold"/>
</dbReference>
<dbReference type="Pfam" id="PF00561">
    <property type="entry name" value="Abhydrolase_1"/>
    <property type="match status" value="1"/>
</dbReference>
<proteinExistence type="predicted"/>
<dbReference type="EMBL" id="CAFBQJ010000212">
    <property type="protein sequence ID" value="CAB5053691.1"/>
    <property type="molecule type" value="Genomic_DNA"/>
</dbReference>
<dbReference type="Gene3D" id="3.40.50.1820">
    <property type="entry name" value="alpha/beta hydrolase"/>
    <property type="match status" value="1"/>
</dbReference>
<accession>A0A6J7TJX4</accession>
<dbReference type="GO" id="GO:0016020">
    <property type="term" value="C:membrane"/>
    <property type="evidence" value="ECO:0007669"/>
    <property type="project" value="TreeGrafter"/>
</dbReference>
<feature type="domain" description="AB hydrolase-1" evidence="1">
    <location>
        <begin position="94"/>
        <end position="208"/>
    </location>
</feature>
<organism evidence="2">
    <name type="scientific">freshwater metagenome</name>
    <dbReference type="NCBI Taxonomy" id="449393"/>
    <lineage>
        <taxon>unclassified sequences</taxon>
        <taxon>metagenomes</taxon>
        <taxon>ecological metagenomes</taxon>
    </lineage>
</organism>
<dbReference type="AlphaFoldDB" id="A0A6J7TJX4"/>
<gene>
    <name evidence="2" type="ORF">UFOPK4275_01071</name>
</gene>
<dbReference type="SUPFAM" id="SSF53474">
    <property type="entry name" value="alpha/beta-Hydrolases"/>
    <property type="match status" value="1"/>
</dbReference>
<dbReference type="InterPro" id="IPR000073">
    <property type="entry name" value="AB_hydrolase_1"/>
</dbReference>
<evidence type="ECO:0000313" key="2">
    <source>
        <dbReference type="EMBL" id="CAB5053691.1"/>
    </source>
</evidence>
<dbReference type="PANTHER" id="PTHR43798">
    <property type="entry name" value="MONOACYLGLYCEROL LIPASE"/>
    <property type="match status" value="1"/>
</dbReference>
<dbReference type="InterPro" id="IPR050266">
    <property type="entry name" value="AB_hydrolase_sf"/>
</dbReference>